<dbReference type="PANTHER" id="PTHR45632">
    <property type="entry name" value="LD33804P"/>
    <property type="match status" value="1"/>
</dbReference>
<name>A0A7S0EQD4_9EUKA</name>
<dbReference type="SMART" id="SM00612">
    <property type="entry name" value="Kelch"/>
    <property type="match status" value="5"/>
</dbReference>
<organism evidence="3">
    <name type="scientific">Phaeocystis antarctica</name>
    <dbReference type="NCBI Taxonomy" id="33657"/>
    <lineage>
        <taxon>Eukaryota</taxon>
        <taxon>Haptista</taxon>
        <taxon>Haptophyta</taxon>
        <taxon>Prymnesiophyceae</taxon>
        <taxon>Phaeocystales</taxon>
        <taxon>Phaeocystaceae</taxon>
        <taxon>Phaeocystis</taxon>
    </lineage>
</organism>
<evidence type="ECO:0000256" key="1">
    <source>
        <dbReference type="SAM" id="MobiDB-lite"/>
    </source>
</evidence>
<dbReference type="EMBL" id="HBEP01021046">
    <property type="protein sequence ID" value="CAD8491919.1"/>
    <property type="molecule type" value="Transcribed_RNA"/>
</dbReference>
<sequence>MPLDNPTKEASVSLEMDGGNPTQRPGSAGLGGAQRLVLLAMVFIAFAFGLGGVIVGAVLTGRLNDLESKLDTLQATSAHTHDKVHSLQATAAITDGLVVTQSAVPPAGYAFGGSLNAGAGEWAPAVHLPEERSDLQAVACNGVIIVLGGINLASVVQKTAWEFDPVAEVWATDLPPMPTGRFRFSAACLDGSVYVAGGYDSYANGTDGACLDTVDRYDVAGQTWSSVAPLAIGRGDLALAASGGKLYAFGGYGMYYGGGGVDPGPTAAEVFDPATGAWAAVASMPNGGKGDISAVEIDGVIYVPGGWNGVFSDQLVAYDVSGNSWSTLAKMQAPRGDKAVEVLDGRLYVIGGETWSGKKEPCSWDNTTDCNINQIPIHGVEQFTPATGAWVPVSPLPDARFRFAAAAANGAIFVFGGHAHAEVAVNTAWSFHTVNHPDAFFHLKGR</sequence>
<feature type="region of interest" description="Disordered" evidence="1">
    <location>
        <begin position="1"/>
        <end position="27"/>
    </location>
</feature>
<gene>
    <name evidence="3" type="ORF">PANT1444_LOCUS11825</name>
</gene>
<feature type="transmembrane region" description="Helical" evidence="2">
    <location>
        <begin position="36"/>
        <end position="59"/>
    </location>
</feature>
<dbReference type="InterPro" id="IPR015915">
    <property type="entry name" value="Kelch-typ_b-propeller"/>
</dbReference>
<dbReference type="Gene3D" id="2.120.10.80">
    <property type="entry name" value="Kelch-type beta propeller"/>
    <property type="match status" value="2"/>
</dbReference>
<dbReference type="AlphaFoldDB" id="A0A7S0EQD4"/>
<keyword evidence="2" id="KW-0812">Transmembrane</keyword>
<keyword evidence="2" id="KW-0472">Membrane</keyword>
<accession>A0A7S0EQD4</accession>
<keyword evidence="2" id="KW-1133">Transmembrane helix</keyword>
<dbReference type="InterPro" id="IPR006652">
    <property type="entry name" value="Kelch_1"/>
</dbReference>
<dbReference type="Pfam" id="PF01344">
    <property type="entry name" value="Kelch_1"/>
    <property type="match status" value="1"/>
</dbReference>
<reference evidence="3" key="1">
    <citation type="submission" date="2021-01" db="EMBL/GenBank/DDBJ databases">
        <authorList>
            <person name="Corre E."/>
            <person name="Pelletier E."/>
            <person name="Niang G."/>
            <person name="Scheremetjew M."/>
            <person name="Finn R."/>
            <person name="Kale V."/>
            <person name="Holt S."/>
            <person name="Cochrane G."/>
            <person name="Meng A."/>
            <person name="Brown T."/>
            <person name="Cohen L."/>
        </authorList>
    </citation>
    <scope>NUCLEOTIDE SEQUENCE</scope>
    <source>
        <strain evidence="3">CCMP1374</strain>
    </source>
</reference>
<dbReference type="SUPFAM" id="SSF117281">
    <property type="entry name" value="Kelch motif"/>
    <property type="match status" value="1"/>
</dbReference>
<evidence type="ECO:0000313" key="3">
    <source>
        <dbReference type="EMBL" id="CAD8491919.1"/>
    </source>
</evidence>
<evidence type="ECO:0000256" key="2">
    <source>
        <dbReference type="SAM" id="Phobius"/>
    </source>
</evidence>
<proteinExistence type="predicted"/>
<dbReference type="Pfam" id="PF24681">
    <property type="entry name" value="Kelch_KLHDC2_KLHL20_DRC7"/>
    <property type="match status" value="1"/>
</dbReference>
<evidence type="ECO:0008006" key="4">
    <source>
        <dbReference type="Google" id="ProtNLM"/>
    </source>
</evidence>
<protein>
    <recommendedName>
        <fullName evidence="4">Galactose oxidase</fullName>
    </recommendedName>
</protein>